<accession>A0ABD1ID32</accession>
<reference evidence="3 4" key="1">
    <citation type="submission" date="2024-06" db="EMBL/GenBank/DDBJ databases">
        <title>A chromosome level genome sequence of Diviner's sage (Salvia divinorum).</title>
        <authorList>
            <person name="Ford S.A."/>
            <person name="Ro D.-K."/>
            <person name="Ness R.W."/>
            <person name="Phillips M.A."/>
        </authorList>
    </citation>
    <scope>NUCLEOTIDE SEQUENCE [LARGE SCALE GENOMIC DNA]</scope>
    <source>
        <strain evidence="3">SAF-2024a</strain>
        <tissue evidence="3">Leaf</tissue>
    </source>
</reference>
<dbReference type="InterPro" id="IPR000315">
    <property type="entry name" value="Znf_B-box"/>
</dbReference>
<dbReference type="InterPro" id="IPR006734">
    <property type="entry name" value="PLATZ"/>
</dbReference>
<dbReference type="PANTHER" id="PTHR31065">
    <property type="entry name" value="PLATZ TRANSCRIPTION FACTOR FAMILY PROTEIN"/>
    <property type="match status" value="1"/>
</dbReference>
<dbReference type="PROSITE" id="PS50119">
    <property type="entry name" value="ZF_BBOX"/>
    <property type="match status" value="1"/>
</dbReference>
<keyword evidence="1" id="KW-0862">Zinc</keyword>
<dbReference type="Proteomes" id="UP001567538">
    <property type="component" value="Unassembled WGS sequence"/>
</dbReference>
<dbReference type="SUPFAM" id="SSF57845">
    <property type="entry name" value="B-box zinc-binding domain"/>
    <property type="match status" value="1"/>
</dbReference>
<feature type="domain" description="B box-type" evidence="2">
    <location>
        <begin position="32"/>
        <end position="74"/>
    </location>
</feature>
<dbReference type="AlphaFoldDB" id="A0ABD1ID32"/>
<keyword evidence="4" id="KW-1185">Reference proteome</keyword>
<sequence length="187" mass="21534">MSTSSSSEVMQQEEEEGNFPNWVDSFLGKIFFERCVCHNMQKNELNRYCINCDAPICRFCIITGNHFNHSVLTIYRHVYQNVVPLSEMENHIECGKIQPYKCNKKWVVSLTPLPHNGSGSLIEGDGACYLCKRKLTDPDRYRFCSIACKVQSDVGNGMVDFYMRKGEVEQKPNRKRGRKGVPHRAPF</sequence>
<comment type="caution">
    <text evidence="3">The sequence shown here is derived from an EMBL/GenBank/DDBJ whole genome shotgun (WGS) entry which is preliminary data.</text>
</comment>
<keyword evidence="1" id="KW-0863">Zinc-finger</keyword>
<dbReference type="EMBL" id="JBEAFC010000002">
    <property type="protein sequence ID" value="KAL1566330.1"/>
    <property type="molecule type" value="Genomic_DNA"/>
</dbReference>
<dbReference type="Pfam" id="PF00643">
    <property type="entry name" value="zf-B_box"/>
    <property type="match status" value="1"/>
</dbReference>
<dbReference type="Gene3D" id="3.30.160.60">
    <property type="entry name" value="Classic Zinc Finger"/>
    <property type="match status" value="1"/>
</dbReference>
<dbReference type="GO" id="GO:0008270">
    <property type="term" value="F:zinc ion binding"/>
    <property type="evidence" value="ECO:0007669"/>
    <property type="project" value="UniProtKB-KW"/>
</dbReference>
<evidence type="ECO:0000313" key="3">
    <source>
        <dbReference type="EMBL" id="KAL1566330.1"/>
    </source>
</evidence>
<dbReference type="Pfam" id="PF04640">
    <property type="entry name" value="PLATZ"/>
    <property type="match status" value="1"/>
</dbReference>
<dbReference type="PANTHER" id="PTHR31065:SF9">
    <property type="entry name" value="TRANSCRIPTION FACTOR FAMILY PROTEIN, PUTATIVE-RELATED"/>
    <property type="match status" value="1"/>
</dbReference>
<gene>
    <name evidence="3" type="ORF">AAHA92_01952</name>
</gene>
<protein>
    <recommendedName>
        <fullName evidence="2">B box-type domain-containing protein</fullName>
    </recommendedName>
</protein>
<organism evidence="3 4">
    <name type="scientific">Salvia divinorum</name>
    <name type="common">Maria pastora</name>
    <name type="synonym">Diviner's sage</name>
    <dbReference type="NCBI Taxonomy" id="28513"/>
    <lineage>
        <taxon>Eukaryota</taxon>
        <taxon>Viridiplantae</taxon>
        <taxon>Streptophyta</taxon>
        <taxon>Embryophyta</taxon>
        <taxon>Tracheophyta</taxon>
        <taxon>Spermatophyta</taxon>
        <taxon>Magnoliopsida</taxon>
        <taxon>eudicotyledons</taxon>
        <taxon>Gunneridae</taxon>
        <taxon>Pentapetalae</taxon>
        <taxon>asterids</taxon>
        <taxon>lamiids</taxon>
        <taxon>Lamiales</taxon>
        <taxon>Lamiaceae</taxon>
        <taxon>Nepetoideae</taxon>
        <taxon>Mentheae</taxon>
        <taxon>Salviinae</taxon>
        <taxon>Salvia</taxon>
        <taxon>Salvia subgen. Calosphace</taxon>
    </lineage>
</organism>
<keyword evidence="1" id="KW-0479">Metal-binding</keyword>
<evidence type="ECO:0000256" key="1">
    <source>
        <dbReference type="PROSITE-ProRule" id="PRU00024"/>
    </source>
</evidence>
<proteinExistence type="predicted"/>
<evidence type="ECO:0000313" key="4">
    <source>
        <dbReference type="Proteomes" id="UP001567538"/>
    </source>
</evidence>
<name>A0ABD1ID32_SALDI</name>
<evidence type="ECO:0000259" key="2">
    <source>
        <dbReference type="PROSITE" id="PS50119"/>
    </source>
</evidence>